<evidence type="ECO:0000256" key="1">
    <source>
        <dbReference type="SAM" id="Phobius"/>
    </source>
</evidence>
<dbReference type="Proteomes" id="UP000199691">
    <property type="component" value="Unassembled WGS sequence"/>
</dbReference>
<keyword evidence="1" id="KW-0472">Membrane</keyword>
<evidence type="ECO:0000313" key="2">
    <source>
        <dbReference type="EMBL" id="SDN98803.1"/>
    </source>
</evidence>
<name>A0A1H0FVY8_9PSEU</name>
<gene>
    <name evidence="2" type="ORF">SAMN05421507_101948</name>
</gene>
<keyword evidence="3" id="KW-1185">Reference proteome</keyword>
<keyword evidence="1" id="KW-0812">Transmembrane</keyword>
<keyword evidence="1" id="KW-1133">Transmembrane helix</keyword>
<sequence>MNIKKARGLLGLAGAVAGAVGAFSGFRNARAKNDKLMLANAVASIVVAVTGAALAARALRKDELA</sequence>
<accession>A0A1H0FVY8</accession>
<reference evidence="3" key="1">
    <citation type="submission" date="2016-10" db="EMBL/GenBank/DDBJ databases">
        <authorList>
            <person name="Varghese N."/>
            <person name="Submissions S."/>
        </authorList>
    </citation>
    <scope>NUCLEOTIDE SEQUENCE [LARGE SCALE GENOMIC DNA]</scope>
    <source>
        <strain evidence="3">CGMCC 4.6609</strain>
    </source>
</reference>
<dbReference type="AlphaFoldDB" id="A0A1H0FVY8"/>
<feature type="transmembrane region" description="Helical" evidence="1">
    <location>
        <begin position="37"/>
        <end position="59"/>
    </location>
</feature>
<proteinExistence type="predicted"/>
<dbReference type="EMBL" id="FNIX01000001">
    <property type="protein sequence ID" value="SDN98803.1"/>
    <property type="molecule type" value="Genomic_DNA"/>
</dbReference>
<dbReference type="STRING" id="641025.SAMN05421507_101948"/>
<dbReference type="RefSeq" id="WP_245733102.1">
    <property type="nucleotide sequence ID" value="NZ_FNIX01000001.1"/>
</dbReference>
<protein>
    <submittedName>
        <fullName evidence="2">Uncharacterized protein</fullName>
    </submittedName>
</protein>
<organism evidence="2 3">
    <name type="scientific">Lentzea jiangxiensis</name>
    <dbReference type="NCBI Taxonomy" id="641025"/>
    <lineage>
        <taxon>Bacteria</taxon>
        <taxon>Bacillati</taxon>
        <taxon>Actinomycetota</taxon>
        <taxon>Actinomycetes</taxon>
        <taxon>Pseudonocardiales</taxon>
        <taxon>Pseudonocardiaceae</taxon>
        <taxon>Lentzea</taxon>
    </lineage>
</organism>
<evidence type="ECO:0000313" key="3">
    <source>
        <dbReference type="Proteomes" id="UP000199691"/>
    </source>
</evidence>